<evidence type="ECO:0000313" key="3">
    <source>
        <dbReference type="Proteomes" id="UP000008493"/>
    </source>
</evidence>
<protein>
    <submittedName>
        <fullName evidence="2">Uncharacterized protein</fullName>
    </submittedName>
</protein>
<dbReference type="HOGENOM" id="CLU_534147_0_0_1"/>
<dbReference type="RefSeq" id="XP_007329069.1">
    <property type="nucleotide sequence ID" value="XM_007329007.1"/>
</dbReference>
<dbReference type="AlphaFoldDB" id="K5XWT7"/>
<feature type="region of interest" description="Disordered" evidence="1">
    <location>
        <begin position="1"/>
        <end position="26"/>
    </location>
</feature>
<accession>K5XWT7</accession>
<feature type="compositionally biased region" description="Polar residues" evidence="1">
    <location>
        <begin position="1"/>
        <end position="16"/>
    </location>
</feature>
<organism evidence="2 3">
    <name type="scientific">Agaricus bisporus var. burnettii (strain JB137-S8 / ATCC MYA-4627 / FGSC 10392)</name>
    <name type="common">White button mushroom</name>
    <dbReference type="NCBI Taxonomy" id="597362"/>
    <lineage>
        <taxon>Eukaryota</taxon>
        <taxon>Fungi</taxon>
        <taxon>Dikarya</taxon>
        <taxon>Basidiomycota</taxon>
        <taxon>Agaricomycotina</taxon>
        <taxon>Agaricomycetes</taxon>
        <taxon>Agaricomycetidae</taxon>
        <taxon>Agaricales</taxon>
        <taxon>Agaricineae</taxon>
        <taxon>Agaricaceae</taxon>
        <taxon>Agaricus</taxon>
    </lineage>
</organism>
<feature type="compositionally biased region" description="Polar residues" evidence="1">
    <location>
        <begin position="87"/>
        <end position="97"/>
    </location>
</feature>
<keyword evidence="3" id="KW-1185">Reference proteome</keyword>
<dbReference type="Proteomes" id="UP000008493">
    <property type="component" value="Unassembled WGS sequence"/>
</dbReference>
<dbReference type="EMBL" id="JH971389">
    <property type="protein sequence ID" value="EKM79715.1"/>
    <property type="molecule type" value="Genomic_DNA"/>
</dbReference>
<sequence length="547" mass="60632">MAPSPTQTDAEPSLPTQLPPATVTAPSLDLRRMLSRSGSSKTYPVVISRPHSVGKTPIEPSTPTFLDSPRIEFRSVQSQLAPFRTPSRASPSKQLNELNKGDETGSESAINLLPTLSHVPSSTTPLHHSVPPRLPMPVRTPVIDSRQGEAGFPISADLFRPTATPIANAPPSHARTAPIRRTKALGSLSRNKPYPATHPKRKEVHATEKSAGFCASQDLFKPTSTPIANIGQALPHSVLSLPGPYPANPQPSPLLHRSQITPLPLARNHLASPFHFPDSNGSVDVRRRLDFMRPGPSSSRMQPPTPYYREPRPNATVRPSFPPRTPSLVIIPSTAASTLQSTISPNYRNPSRTPIPNNSQAVFGVIPLPVLDGDFAYILQAAMLSLRDKCPLCYYQGLPHRHRFFLCPINAKVKLACQRDIHWERWKGEIFVRELDTHCYGCFVPTEACVTLRGKRLIKFHKGDRGFPDKDKTREGCMYRDTIVPMIYLAWRLGNMPDLLSRYQGLDHVRITSDLNSFSKWLIKFEYGRIPPCLLILATIISIRGPP</sequence>
<name>K5XWT7_AGABU</name>
<reference evidence="3" key="1">
    <citation type="journal article" date="2012" name="Proc. Natl. Acad. Sci. U.S.A.">
        <title>Genome sequence of the button mushroom Agaricus bisporus reveals mechanisms governing adaptation to a humic-rich ecological niche.</title>
        <authorList>
            <person name="Morin E."/>
            <person name="Kohler A."/>
            <person name="Baker A.R."/>
            <person name="Foulongne-Oriol M."/>
            <person name="Lombard V."/>
            <person name="Nagy L.G."/>
            <person name="Ohm R.A."/>
            <person name="Patyshakuliyeva A."/>
            <person name="Brun A."/>
            <person name="Aerts A.L."/>
            <person name="Bailey A.M."/>
            <person name="Billette C."/>
            <person name="Coutinho P.M."/>
            <person name="Deakin G."/>
            <person name="Doddapaneni H."/>
            <person name="Floudas D."/>
            <person name="Grimwood J."/>
            <person name="Hilden K."/>
            <person name="Kuees U."/>
            <person name="LaButti K.M."/>
            <person name="Lapidus A."/>
            <person name="Lindquist E.A."/>
            <person name="Lucas S.M."/>
            <person name="Murat C."/>
            <person name="Riley R.W."/>
            <person name="Salamov A.A."/>
            <person name="Schmutz J."/>
            <person name="Subramanian V."/>
            <person name="Woesten H.A.B."/>
            <person name="Xu J."/>
            <person name="Eastwood D.C."/>
            <person name="Foster G.D."/>
            <person name="Sonnenberg A.S."/>
            <person name="Cullen D."/>
            <person name="de Vries R.P."/>
            <person name="Lundell T."/>
            <person name="Hibbett D.S."/>
            <person name="Henrissat B."/>
            <person name="Burton K.S."/>
            <person name="Kerrigan R.W."/>
            <person name="Challen M.P."/>
            <person name="Grigoriev I.V."/>
            <person name="Martin F."/>
        </authorList>
    </citation>
    <scope>NUCLEOTIDE SEQUENCE [LARGE SCALE GENOMIC DNA]</scope>
    <source>
        <strain evidence="3">JB137-S8 / ATCC MYA-4627 / FGSC 10392</strain>
    </source>
</reference>
<dbReference type="GeneID" id="18826665"/>
<proteinExistence type="predicted"/>
<dbReference type="InParanoid" id="K5XWT7"/>
<evidence type="ECO:0000313" key="2">
    <source>
        <dbReference type="EMBL" id="EKM79715.1"/>
    </source>
</evidence>
<dbReference type="KEGG" id="abp:AGABI1DRAFT127401"/>
<feature type="region of interest" description="Disordered" evidence="1">
    <location>
        <begin position="292"/>
        <end position="323"/>
    </location>
</feature>
<evidence type="ECO:0000256" key="1">
    <source>
        <dbReference type="SAM" id="MobiDB-lite"/>
    </source>
</evidence>
<dbReference type="OrthoDB" id="3127036at2759"/>
<feature type="region of interest" description="Disordered" evidence="1">
    <location>
        <begin position="80"/>
        <end position="106"/>
    </location>
</feature>
<gene>
    <name evidence="2" type="ORF">AGABI1DRAFT_127401</name>
</gene>